<protein>
    <submittedName>
        <fullName evidence="2">Uncharacterized protein</fullName>
    </submittedName>
</protein>
<reference evidence="2" key="2">
    <citation type="submission" date="2021-01" db="EMBL/GenBank/DDBJ databases">
        <authorList>
            <person name="Schikora-Tamarit M.A."/>
        </authorList>
    </citation>
    <scope>NUCLEOTIDE SEQUENCE</scope>
    <source>
        <strain evidence="2">CBS2887</strain>
    </source>
</reference>
<evidence type="ECO:0000313" key="3">
    <source>
        <dbReference type="Proteomes" id="UP000774326"/>
    </source>
</evidence>
<comment type="caution">
    <text evidence="2">The sequence shown here is derived from an EMBL/GenBank/DDBJ whole genome shotgun (WGS) entry which is preliminary data.</text>
</comment>
<evidence type="ECO:0000256" key="1">
    <source>
        <dbReference type="SAM" id="SignalP"/>
    </source>
</evidence>
<keyword evidence="3" id="KW-1185">Reference proteome</keyword>
<keyword evidence="1" id="KW-0732">Signal</keyword>
<feature type="signal peptide" evidence="1">
    <location>
        <begin position="1"/>
        <end position="18"/>
    </location>
</feature>
<proteinExistence type="predicted"/>
<feature type="chain" id="PRO_5040387378" evidence="1">
    <location>
        <begin position="19"/>
        <end position="179"/>
    </location>
</feature>
<evidence type="ECO:0000313" key="2">
    <source>
        <dbReference type="EMBL" id="KAH3680586.1"/>
    </source>
</evidence>
<accession>A0A9P8TJG6</accession>
<dbReference type="EMBL" id="JAEUBG010004707">
    <property type="protein sequence ID" value="KAH3680586.1"/>
    <property type="molecule type" value="Genomic_DNA"/>
</dbReference>
<reference evidence="2" key="1">
    <citation type="journal article" date="2021" name="Open Biol.">
        <title>Shared evolutionary footprints suggest mitochondrial oxidative damage underlies multiple complex I losses in fungi.</title>
        <authorList>
            <person name="Schikora-Tamarit M.A."/>
            <person name="Marcet-Houben M."/>
            <person name="Nosek J."/>
            <person name="Gabaldon T."/>
        </authorList>
    </citation>
    <scope>NUCLEOTIDE SEQUENCE</scope>
    <source>
        <strain evidence="2">CBS2887</strain>
    </source>
</reference>
<organism evidence="2 3">
    <name type="scientific">Wickerhamomyces pijperi</name>
    <name type="common">Yeast</name>
    <name type="synonym">Pichia pijperi</name>
    <dbReference type="NCBI Taxonomy" id="599730"/>
    <lineage>
        <taxon>Eukaryota</taxon>
        <taxon>Fungi</taxon>
        <taxon>Dikarya</taxon>
        <taxon>Ascomycota</taxon>
        <taxon>Saccharomycotina</taxon>
        <taxon>Saccharomycetes</taxon>
        <taxon>Phaffomycetales</taxon>
        <taxon>Wickerhamomycetaceae</taxon>
        <taxon>Wickerhamomyces</taxon>
    </lineage>
</organism>
<dbReference type="Proteomes" id="UP000774326">
    <property type="component" value="Unassembled WGS sequence"/>
</dbReference>
<sequence>MSLLSTVVDLSVATLSFCLPLLSVQSSSLKISVEEVPKTQFSFPSYSQKVISSLECMGIWFILMGKVNHSFHFLVDLKATYEVVTGMVNGSLFSVTTTEAKRSEAGRKFDSFFNLEACVILSDSVINGLRPSREHILTRNGISKSLDKVKVTFLDSIDQDVQCSVFSDWSLVFVSVKKD</sequence>
<gene>
    <name evidence="2" type="ORF">WICPIJ_008206</name>
</gene>
<name>A0A9P8TJG6_WICPI</name>
<dbReference type="AlphaFoldDB" id="A0A9P8TJG6"/>